<dbReference type="OrthoDB" id="6252103at2759"/>
<dbReference type="InterPro" id="IPR036322">
    <property type="entry name" value="WD40_repeat_dom_sf"/>
</dbReference>
<gene>
    <name evidence="1" type="ORF">EZS28_030324</name>
</gene>
<comment type="caution">
    <text evidence="1">The sequence shown here is derived from an EMBL/GenBank/DDBJ whole genome shotgun (WGS) entry which is preliminary data.</text>
</comment>
<sequence>MVYLIVERIEYAELYQSSHRNGVRGIVLAKSLSEIFAIYEYSGIRLQHLRYVISGWSDGKIRSFGPESGRIQHVIGDVHKKISSVSTFQNSPVIVSGVSKGQVCLWKLNCDNQQIVATRKEYVVALTAGCNAGRS</sequence>
<dbReference type="EMBL" id="SNRW01012189">
    <property type="protein sequence ID" value="KAA6374150.1"/>
    <property type="molecule type" value="Genomic_DNA"/>
</dbReference>
<accession>A0A5J4UVE9</accession>
<protein>
    <submittedName>
        <fullName evidence="1">Uncharacterized protein</fullName>
    </submittedName>
</protein>
<evidence type="ECO:0000313" key="1">
    <source>
        <dbReference type="EMBL" id="KAA6374150.1"/>
    </source>
</evidence>
<organism evidence="1 2">
    <name type="scientific">Streblomastix strix</name>
    <dbReference type="NCBI Taxonomy" id="222440"/>
    <lineage>
        <taxon>Eukaryota</taxon>
        <taxon>Metamonada</taxon>
        <taxon>Preaxostyla</taxon>
        <taxon>Oxymonadida</taxon>
        <taxon>Streblomastigidae</taxon>
        <taxon>Streblomastix</taxon>
    </lineage>
</organism>
<dbReference type="SUPFAM" id="SSF50978">
    <property type="entry name" value="WD40 repeat-like"/>
    <property type="match status" value="1"/>
</dbReference>
<dbReference type="InterPro" id="IPR015943">
    <property type="entry name" value="WD40/YVTN_repeat-like_dom_sf"/>
</dbReference>
<name>A0A5J4UVE9_9EUKA</name>
<dbReference type="Gene3D" id="2.130.10.10">
    <property type="entry name" value="YVTN repeat-like/Quinoprotein amine dehydrogenase"/>
    <property type="match status" value="1"/>
</dbReference>
<dbReference type="Proteomes" id="UP000324800">
    <property type="component" value="Unassembled WGS sequence"/>
</dbReference>
<evidence type="ECO:0000313" key="2">
    <source>
        <dbReference type="Proteomes" id="UP000324800"/>
    </source>
</evidence>
<reference evidence="1 2" key="1">
    <citation type="submission" date="2019-03" db="EMBL/GenBank/DDBJ databases">
        <title>Single cell metagenomics reveals metabolic interactions within the superorganism composed of flagellate Streblomastix strix and complex community of Bacteroidetes bacteria on its surface.</title>
        <authorList>
            <person name="Treitli S.C."/>
            <person name="Kolisko M."/>
            <person name="Husnik F."/>
            <person name="Keeling P."/>
            <person name="Hampl V."/>
        </authorList>
    </citation>
    <scope>NUCLEOTIDE SEQUENCE [LARGE SCALE GENOMIC DNA]</scope>
    <source>
        <strain evidence="1">ST1C</strain>
    </source>
</reference>
<proteinExistence type="predicted"/>
<dbReference type="AlphaFoldDB" id="A0A5J4UVE9"/>